<gene>
    <name evidence="3" type="ORF">FYJ83_11795</name>
</gene>
<protein>
    <submittedName>
        <fullName evidence="3">PrgI family protein</fullName>
    </submittedName>
</protein>
<dbReference type="AlphaFoldDB" id="A0A6N7XZX4"/>
<keyword evidence="4" id="KW-1185">Reference proteome</keyword>
<proteinExistence type="predicted"/>
<evidence type="ECO:0000256" key="2">
    <source>
        <dbReference type="SAM" id="Phobius"/>
    </source>
</evidence>
<feature type="coiled-coil region" evidence="1">
    <location>
        <begin position="141"/>
        <end position="175"/>
    </location>
</feature>
<keyword evidence="1" id="KW-0175">Coiled coil</keyword>
<feature type="transmembrane region" description="Helical" evidence="2">
    <location>
        <begin position="55"/>
        <end position="73"/>
    </location>
</feature>
<evidence type="ECO:0000313" key="4">
    <source>
        <dbReference type="Proteomes" id="UP000469523"/>
    </source>
</evidence>
<feature type="transmembrane region" description="Helical" evidence="2">
    <location>
        <begin position="21"/>
        <end position="43"/>
    </location>
</feature>
<evidence type="ECO:0000313" key="3">
    <source>
        <dbReference type="EMBL" id="MSU02154.1"/>
    </source>
</evidence>
<dbReference type="EMBL" id="VUNQ01000025">
    <property type="protein sequence ID" value="MSU02154.1"/>
    <property type="molecule type" value="Genomic_DNA"/>
</dbReference>
<accession>A0A6N7XZX4</accession>
<evidence type="ECO:0000256" key="1">
    <source>
        <dbReference type="SAM" id="Coils"/>
    </source>
</evidence>
<name>A0A6N7XZX4_9FIRM</name>
<keyword evidence="2" id="KW-1133">Transmembrane helix</keyword>
<dbReference type="Proteomes" id="UP000469523">
    <property type="component" value="Unassembled WGS sequence"/>
</dbReference>
<reference evidence="3 4" key="1">
    <citation type="submission" date="2019-09" db="EMBL/GenBank/DDBJ databases">
        <title>In-depth cultivation of the pig gut microbiome towards novel bacterial diversity and tailored functional studies.</title>
        <authorList>
            <person name="Wylensek D."/>
            <person name="Hitch T.C.A."/>
            <person name="Clavel T."/>
        </authorList>
    </citation>
    <scope>NUCLEOTIDE SEQUENCE [LARGE SCALE GENOMIC DNA]</scope>
    <source>
        <strain evidence="3 4">WCA3-693-APC-4?</strain>
    </source>
</reference>
<organism evidence="3 4">
    <name type="scientific">Tissierella pigra</name>
    <dbReference type="NCBI Taxonomy" id="2607614"/>
    <lineage>
        <taxon>Bacteria</taxon>
        <taxon>Bacillati</taxon>
        <taxon>Bacillota</taxon>
        <taxon>Tissierellia</taxon>
        <taxon>Tissierellales</taxon>
        <taxon>Tissierellaceae</taxon>
        <taxon>Tissierella</taxon>
    </lineage>
</organism>
<sequence>MIKISLEVRVPKEITEYKEKILFGLSIRQLFSFIFATLIGFLSYYLSFKFFGKDVASYVVILITMPVFAFGFFKKDGFTFEKYMVIILRQKLGNNKRIYKTGLSILKIEGKEGEIIGAKKTWKRKRRKGKTREAKVFEIRKKDTKRKGKEIKRKIKTARKQYKVAKQRIKKEAKEKKVS</sequence>
<comment type="caution">
    <text evidence="3">The sequence shown here is derived from an EMBL/GenBank/DDBJ whole genome shotgun (WGS) entry which is preliminary data.</text>
</comment>
<dbReference type="Pfam" id="PF12666">
    <property type="entry name" value="PrgI"/>
    <property type="match status" value="1"/>
</dbReference>
<dbReference type="InterPro" id="IPR024414">
    <property type="entry name" value="Uncharacterised_PrgI"/>
</dbReference>
<keyword evidence="2" id="KW-0472">Membrane</keyword>
<dbReference type="RefSeq" id="WP_154440806.1">
    <property type="nucleotide sequence ID" value="NZ_VUNQ01000025.1"/>
</dbReference>
<keyword evidence="2" id="KW-0812">Transmembrane</keyword>